<proteinExistence type="predicted"/>
<evidence type="ECO:0000313" key="2">
    <source>
        <dbReference type="EMBL" id="KAF9884098.1"/>
    </source>
</evidence>
<gene>
    <name evidence="2" type="ORF">FE257_002328</name>
</gene>
<dbReference type="AlphaFoldDB" id="A0AAD4GQ72"/>
<comment type="caution">
    <text evidence="2">The sequence shown here is derived from an EMBL/GenBank/DDBJ whole genome shotgun (WGS) entry which is preliminary data.</text>
</comment>
<sequence length="141" mass="15701">MASEAGMHSVDPTIHDSNIDLSKFKGNVDSCSFSQVAQEYTFPEINDFDLELPSYQNTQMDGPLGHADNGSEYSESGYLDSSSDAIRAVAASVLTELINEEMDYLARDPQFIVSVTQKLSLRRQRYLQTAEVPDKDINDQL</sequence>
<reference evidence="2" key="1">
    <citation type="journal article" date="2019" name="Beilstein J. Org. Chem.">
        <title>Nanangenines: drimane sesquiterpenoids as the dominant metabolite cohort of a novel Australian fungus, Aspergillus nanangensis.</title>
        <authorList>
            <person name="Lacey H.J."/>
            <person name="Gilchrist C.L.M."/>
            <person name="Crombie A."/>
            <person name="Kalaitzis J.A."/>
            <person name="Vuong D."/>
            <person name="Rutledge P.J."/>
            <person name="Turner P."/>
            <person name="Pitt J.I."/>
            <person name="Lacey E."/>
            <person name="Chooi Y.H."/>
            <person name="Piggott A.M."/>
        </authorList>
    </citation>
    <scope>NUCLEOTIDE SEQUENCE</scope>
    <source>
        <strain evidence="2">MST-FP2251</strain>
    </source>
</reference>
<dbReference type="Proteomes" id="UP001194746">
    <property type="component" value="Unassembled WGS sequence"/>
</dbReference>
<name>A0AAD4GQ72_ASPNN</name>
<dbReference type="EMBL" id="VCAU01000135">
    <property type="protein sequence ID" value="KAF9884098.1"/>
    <property type="molecule type" value="Genomic_DNA"/>
</dbReference>
<keyword evidence="3" id="KW-1185">Reference proteome</keyword>
<accession>A0AAD4GQ72</accession>
<organism evidence="2 3">
    <name type="scientific">Aspergillus nanangensis</name>
    <dbReference type="NCBI Taxonomy" id="2582783"/>
    <lineage>
        <taxon>Eukaryota</taxon>
        <taxon>Fungi</taxon>
        <taxon>Dikarya</taxon>
        <taxon>Ascomycota</taxon>
        <taxon>Pezizomycotina</taxon>
        <taxon>Eurotiomycetes</taxon>
        <taxon>Eurotiomycetidae</taxon>
        <taxon>Eurotiales</taxon>
        <taxon>Aspergillaceae</taxon>
        <taxon>Aspergillus</taxon>
        <taxon>Aspergillus subgen. Circumdati</taxon>
    </lineage>
</organism>
<feature type="region of interest" description="Disordered" evidence="1">
    <location>
        <begin position="54"/>
        <end position="78"/>
    </location>
</feature>
<evidence type="ECO:0000313" key="3">
    <source>
        <dbReference type="Proteomes" id="UP001194746"/>
    </source>
</evidence>
<evidence type="ECO:0000256" key="1">
    <source>
        <dbReference type="SAM" id="MobiDB-lite"/>
    </source>
</evidence>
<reference evidence="2" key="2">
    <citation type="submission" date="2020-02" db="EMBL/GenBank/DDBJ databases">
        <authorList>
            <person name="Gilchrist C.L.M."/>
            <person name="Chooi Y.-H."/>
        </authorList>
    </citation>
    <scope>NUCLEOTIDE SEQUENCE</scope>
    <source>
        <strain evidence="2">MST-FP2251</strain>
    </source>
</reference>
<protein>
    <submittedName>
        <fullName evidence="2">Uncharacterized protein</fullName>
    </submittedName>
</protein>